<organism evidence="2 3">
    <name type="scientific">Posidoniimonas corsicana</name>
    <dbReference type="NCBI Taxonomy" id="1938618"/>
    <lineage>
        <taxon>Bacteria</taxon>
        <taxon>Pseudomonadati</taxon>
        <taxon>Planctomycetota</taxon>
        <taxon>Planctomycetia</taxon>
        <taxon>Pirellulales</taxon>
        <taxon>Lacipirellulaceae</taxon>
        <taxon>Posidoniimonas</taxon>
    </lineage>
</organism>
<gene>
    <name evidence="2" type="ORF">KOR34_39860</name>
</gene>
<dbReference type="AlphaFoldDB" id="A0A5C5V0Q3"/>
<feature type="transmembrane region" description="Helical" evidence="1">
    <location>
        <begin position="12"/>
        <end position="32"/>
    </location>
</feature>
<sequence length="80" mass="8694">MAWLFERTVELAAWTAMFAAWCAAGMMVYWLACWVATLQTGADHNLLSNAGHYAAVFVGFAVALGALACVDRFLFDADEA</sequence>
<protein>
    <submittedName>
        <fullName evidence="2">Uncharacterized protein</fullName>
    </submittedName>
</protein>
<reference evidence="2 3" key="1">
    <citation type="submission" date="2019-02" db="EMBL/GenBank/DDBJ databases">
        <title>Deep-cultivation of Planctomycetes and their phenomic and genomic characterization uncovers novel biology.</title>
        <authorList>
            <person name="Wiegand S."/>
            <person name="Jogler M."/>
            <person name="Boedeker C."/>
            <person name="Pinto D."/>
            <person name="Vollmers J."/>
            <person name="Rivas-Marin E."/>
            <person name="Kohn T."/>
            <person name="Peeters S.H."/>
            <person name="Heuer A."/>
            <person name="Rast P."/>
            <person name="Oberbeckmann S."/>
            <person name="Bunk B."/>
            <person name="Jeske O."/>
            <person name="Meyerdierks A."/>
            <person name="Storesund J.E."/>
            <person name="Kallscheuer N."/>
            <person name="Luecker S."/>
            <person name="Lage O.M."/>
            <person name="Pohl T."/>
            <person name="Merkel B.J."/>
            <person name="Hornburger P."/>
            <person name="Mueller R.-W."/>
            <person name="Bruemmer F."/>
            <person name="Labrenz M."/>
            <person name="Spormann A.M."/>
            <person name="Op Den Camp H."/>
            <person name="Overmann J."/>
            <person name="Amann R."/>
            <person name="Jetten M.S.M."/>
            <person name="Mascher T."/>
            <person name="Medema M.H."/>
            <person name="Devos D.P."/>
            <person name="Kaster A.-K."/>
            <person name="Ovreas L."/>
            <person name="Rohde M."/>
            <person name="Galperin M.Y."/>
            <person name="Jogler C."/>
        </authorList>
    </citation>
    <scope>NUCLEOTIDE SEQUENCE [LARGE SCALE GENOMIC DNA]</scope>
    <source>
        <strain evidence="2 3">KOR34</strain>
    </source>
</reference>
<evidence type="ECO:0000313" key="3">
    <source>
        <dbReference type="Proteomes" id="UP000316714"/>
    </source>
</evidence>
<name>A0A5C5V0Q3_9BACT</name>
<accession>A0A5C5V0Q3</accession>
<evidence type="ECO:0000313" key="2">
    <source>
        <dbReference type="EMBL" id="TWT32224.1"/>
    </source>
</evidence>
<evidence type="ECO:0000256" key="1">
    <source>
        <dbReference type="SAM" id="Phobius"/>
    </source>
</evidence>
<proteinExistence type="predicted"/>
<keyword evidence="1" id="KW-0812">Transmembrane</keyword>
<keyword evidence="3" id="KW-1185">Reference proteome</keyword>
<keyword evidence="1" id="KW-0472">Membrane</keyword>
<keyword evidence="1" id="KW-1133">Transmembrane helix</keyword>
<dbReference type="RefSeq" id="WP_146567423.1">
    <property type="nucleotide sequence ID" value="NZ_SIHJ01000003.1"/>
</dbReference>
<comment type="caution">
    <text evidence="2">The sequence shown here is derived from an EMBL/GenBank/DDBJ whole genome shotgun (WGS) entry which is preliminary data.</text>
</comment>
<dbReference type="EMBL" id="SIHJ01000003">
    <property type="protein sequence ID" value="TWT32224.1"/>
    <property type="molecule type" value="Genomic_DNA"/>
</dbReference>
<dbReference type="Proteomes" id="UP000316714">
    <property type="component" value="Unassembled WGS sequence"/>
</dbReference>
<feature type="transmembrane region" description="Helical" evidence="1">
    <location>
        <begin position="52"/>
        <end position="75"/>
    </location>
</feature>